<accession>A0AAV3YLE9</accession>
<dbReference type="Proteomes" id="UP000735302">
    <property type="component" value="Unassembled WGS sequence"/>
</dbReference>
<feature type="region of interest" description="Disordered" evidence="1">
    <location>
        <begin position="120"/>
        <end position="141"/>
    </location>
</feature>
<keyword evidence="2" id="KW-0812">Transmembrane</keyword>
<proteinExistence type="predicted"/>
<feature type="transmembrane region" description="Helical" evidence="2">
    <location>
        <begin position="35"/>
        <end position="57"/>
    </location>
</feature>
<reference evidence="3 4" key="1">
    <citation type="journal article" date="2021" name="Elife">
        <title>Chloroplast acquisition without the gene transfer in kleptoplastic sea slugs, Plakobranchus ocellatus.</title>
        <authorList>
            <person name="Maeda T."/>
            <person name="Takahashi S."/>
            <person name="Yoshida T."/>
            <person name="Shimamura S."/>
            <person name="Takaki Y."/>
            <person name="Nagai Y."/>
            <person name="Toyoda A."/>
            <person name="Suzuki Y."/>
            <person name="Arimoto A."/>
            <person name="Ishii H."/>
            <person name="Satoh N."/>
            <person name="Nishiyama T."/>
            <person name="Hasebe M."/>
            <person name="Maruyama T."/>
            <person name="Minagawa J."/>
            <person name="Obokata J."/>
            <person name="Shigenobu S."/>
        </authorList>
    </citation>
    <scope>NUCLEOTIDE SEQUENCE [LARGE SCALE GENOMIC DNA]</scope>
</reference>
<gene>
    <name evidence="3" type="ORF">PoB_000937400</name>
</gene>
<evidence type="ECO:0000313" key="3">
    <source>
        <dbReference type="EMBL" id="GFN82868.1"/>
    </source>
</evidence>
<keyword evidence="2" id="KW-0472">Membrane</keyword>
<comment type="caution">
    <text evidence="3">The sequence shown here is derived from an EMBL/GenBank/DDBJ whole genome shotgun (WGS) entry which is preliminary data.</text>
</comment>
<keyword evidence="2" id="KW-1133">Transmembrane helix</keyword>
<protein>
    <submittedName>
        <fullName evidence="3">Uncharacterized protein</fullName>
    </submittedName>
</protein>
<dbReference type="EMBL" id="BLXT01001042">
    <property type="protein sequence ID" value="GFN82868.1"/>
    <property type="molecule type" value="Genomic_DNA"/>
</dbReference>
<name>A0AAV3YLE9_9GAST</name>
<organism evidence="3 4">
    <name type="scientific">Plakobranchus ocellatus</name>
    <dbReference type="NCBI Taxonomy" id="259542"/>
    <lineage>
        <taxon>Eukaryota</taxon>
        <taxon>Metazoa</taxon>
        <taxon>Spiralia</taxon>
        <taxon>Lophotrochozoa</taxon>
        <taxon>Mollusca</taxon>
        <taxon>Gastropoda</taxon>
        <taxon>Heterobranchia</taxon>
        <taxon>Euthyneura</taxon>
        <taxon>Panpulmonata</taxon>
        <taxon>Sacoglossa</taxon>
        <taxon>Placobranchoidea</taxon>
        <taxon>Plakobranchidae</taxon>
        <taxon>Plakobranchus</taxon>
    </lineage>
</organism>
<dbReference type="AlphaFoldDB" id="A0AAV3YLE9"/>
<evidence type="ECO:0000256" key="2">
    <source>
        <dbReference type="SAM" id="Phobius"/>
    </source>
</evidence>
<evidence type="ECO:0000256" key="1">
    <source>
        <dbReference type="SAM" id="MobiDB-lite"/>
    </source>
</evidence>
<keyword evidence="4" id="KW-1185">Reference proteome</keyword>
<sequence>MDEGQNIIIMDSILFSSLTQTMTSVKGTPYERARLFSSVIIAPLYCLLLGTSTPLSLCPSRPMQQHPIISKRFTMDSARKPWTHLGHVTLLNKPPSQQERSLCRYYVATWTPLGVPHRARTGKSSNVAGSDSGHLDSGHTGNVVNATMKAAEPLLVLTRSRPVGVHTRTPSLTCERRAWRVCNSRRRHKVRERLP</sequence>
<evidence type="ECO:0000313" key="4">
    <source>
        <dbReference type="Proteomes" id="UP000735302"/>
    </source>
</evidence>